<dbReference type="Gene3D" id="2.60.40.1910">
    <property type="match status" value="1"/>
</dbReference>
<keyword evidence="9 16" id="KW-0862">Zinc</keyword>
<evidence type="ECO:0000256" key="12">
    <source>
        <dbReference type="ARBA" id="ARBA00023049"/>
    </source>
</evidence>
<evidence type="ECO:0000256" key="11">
    <source>
        <dbReference type="ARBA" id="ARBA00022989"/>
    </source>
</evidence>
<evidence type="ECO:0000256" key="5">
    <source>
        <dbReference type="ARBA" id="ARBA00022670"/>
    </source>
</evidence>
<feature type="active site" description="Proton acceptor" evidence="15">
    <location>
        <position position="417"/>
    </location>
</feature>
<evidence type="ECO:0000256" key="16">
    <source>
        <dbReference type="PIRSR" id="PIRSR634016-3"/>
    </source>
</evidence>
<dbReference type="SUPFAM" id="SSF63737">
    <property type="entry name" value="Leukotriene A4 hydrolase N-terminal domain"/>
    <property type="match status" value="1"/>
</dbReference>
<evidence type="ECO:0000256" key="7">
    <source>
        <dbReference type="ARBA" id="ARBA00022723"/>
    </source>
</evidence>
<evidence type="ECO:0000259" key="22">
    <source>
        <dbReference type="Pfam" id="PF17900"/>
    </source>
</evidence>
<keyword evidence="12 18" id="KW-0482">Metalloprotease</keyword>
<evidence type="ECO:0000259" key="20">
    <source>
        <dbReference type="Pfam" id="PF01433"/>
    </source>
</evidence>
<dbReference type="Gene3D" id="2.60.40.1730">
    <property type="entry name" value="tricorn interacting facor f3 domain"/>
    <property type="match status" value="1"/>
</dbReference>
<evidence type="ECO:0000259" key="21">
    <source>
        <dbReference type="Pfam" id="PF11838"/>
    </source>
</evidence>
<keyword evidence="11" id="KW-1133">Transmembrane helix</keyword>
<dbReference type="InterPro" id="IPR024571">
    <property type="entry name" value="ERAP1-like_C_dom"/>
</dbReference>
<dbReference type="PRINTS" id="PR00756">
    <property type="entry name" value="ALADIPTASE"/>
</dbReference>
<keyword evidence="10" id="KW-0735">Signal-anchor</keyword>
<dbReference type="SUPFAM" id="SSF55486">
    <property type="entry name" value="Metalloproteases ('zincins'), catalytic domain"/>
    <property type="match status" value="1"/>
</dbReference>
<feature type="binding site" evidence="16">
    <location>
        <position position="416"/>
    </location>
    <ligand>
        <name>Zn(2+)</name>
        <dbReference type="ChEBI" id="CHEBI:29105"/>
        <note>catalytic</note>
    </ligand>
</feature>
<comment type="cofactor">
    <cofactor evidence="16 18">
        <name>Zn(2+)</name>
        <dbReference type="ChEBI" id="CHEBI:29105"/>
    </cofactor>
    <text evidence="16 18">Binds 1 zinc ion per subunit.</text>
</comment>
<keyword evidence="7 16" id="KW-0479">Metal-binding</keyword>
<evidence type="ECO:0000256" key="3">
    <source>
        <dbReference type="ARBA" id="ARBA00011738"/>
    </source>
</evidence>
<keyword evidence="5 18" id="KW-0645">Protease</keyword>
<evidence type="ECO:0000256" key="14">
    <source>
        <dbReference type="ARBA" id="ARBA00023180"/>
    </source>
</evidence>
<comment type="subunit">
    <text evidence="3">Homodimer.</text>
</comment>
<feature type="domain" description="Peptidase M1 membrane alanine aminopeptidase" evidence="20">
    <location>
        <begin position="344"/>
        <end position="421"/>
    </location>
</feature>
<evidence type="ECO:0000256" key="2">
    <source>
        <dbReference type="ARBA" id="ARBA00010136"/>
    </source>
</evidence>
<dbReference type="InterPro" id="IPR050344">
    <property type="entry name" value="Peptidase_M1_aminopeptidases"/>
</dbReference>
<dbReference type="GO" id="GO:0006508">
    <property type="term" value="P:proteolysis"/>
    <property type="evidence" value="ECO:0007669"/>
    <property type="project" value="UniProtKB-KW"/>
</dbReference>
<sequence length="954" mass="108698">MGPPSSSGFYVSRAGALLLAGLAAALLLALAVLAALYGHCARVLPSELHHSGVPDTEPSQPGAPEEPPPTPKPGPTQELEVAATLRKWRPPGPWDQLRLPPWLVPLHYELELWPLLRPDELSVPGLRFTGRVNITVRCMAATARLLLHSLFLDCESAEVRGPLSPDTKDATVGRVPVDEVWFALDMQYMVLELGQALQPGSRYELQLSFSGPVYQDTREGLFLNLYTDQGKRRALLASQLEPTFARNVFPCFDEPALKATFNITIIHHPSYVALSNMPKLGQSEKEDVNGSKWTVTTFYTTPHMPTYLAAFAVCDYEYVSRIERGKEIRIWARKDAIAGGNADFALNITGPIFSFLEDLFNISYPLPKTDIIALPTFDNRAMENWGLLMFDESLLLLQPNDKLTEKKTVISYIVCHEIGHQDEIFFSNILHGVLREDHALVSRAVSRKVENFTETNEINELFDQFTYNKGASMARMLSSFLNEKIFISALKSYLETFSYSNAEQDDLWRHFQMAVDEQSKILLPATVKSIMDSWTHQSGFPIITLNASTGIMKQEPFYLGKVKNQSLLTHNDTWIVPILWMKNGTTQSLVWLDNSSKVFPEMQVSDSDHDWVILNLNMTGYYRVNYDKLGWKRLNQQLEKDPKAIPVIHRLQLVDDAFSLSKNNYIEIETALDLTKYLAEEDEIIVWHAVLLNLVTRDLIFEGKNHDIYPLLKKYLLKRLIPIWNTYSTIIRENVAALQDDYLALISLEKVFGTACWLGLEDCLQLSKELFRNWMNHPENEIPYPIKNVILCYGIALGNDKEWDFLLNIYNNTTKEEERIQLAYALGCSKEPWILNRYMEHAITPSPLTFNETNIIEAVAASEVGRYIAKDFLINNWQAVSERYGTQSLVTLVYVIGRTISTDLQITELQQFCSNMLEEHQRLTVHAKLQTIKNENLKNKKRSARIAVWLQKNT</sequence>
<feature type="domain" description="Aminopeptidase N-like N-terminal" evidence="22">
    <location>
        <begin position="104"/>
        <end position="308"/>
    </location>
</feature>
<dbReference type="Pfam" id="PF11838">
    <property type="entry name" value="ERAP1_C"/>
    <property type="match status" value="1"/>
</dbReference>
<evidence type="ECO:0000256" key="18">
    <source>
        <dbReference type="RuleBase" id="RU364040"/>
    </source>
</evidence>
<evidence type="ECO:0000256" key="15">
    <source>
        <dbReference type="PIRSR" id="PIRSR634016-1"/>
    </source>
</evidence>
<dbReference type="FunFam" id="2.60.40.1730:FF:000001">
    <property type="entry name" value="Leucyl-cystinyl aminopeptidase"/>
    <property type="match status" value="1"/>
</dbReference>
<dbReference type="Ensembl" id="ENSSSCT00015048931.1">
    <property type="protein sequence ID" value="ENSSSCP00015019474.1"/>
    <property type="gene ID" value="ENSSSCG00015036429.1"/>
</dbReference>
<comment type="similarity">
    <text evidence="2 18">Belongs to the peptidase M1 family.</text>
</comment>
<feature type="domain" description="ERAP1-like C-terminal" evidence="21">
    <location>
        <begin position="611"/>
        <end position="933"/>
    </location>
</feature>
<evidence type="ECO:0000256" key="17">
    <source>
        <dbReference type="PIRSR" id="PIRSR634016-4"/>
    </source>
</evidence>
<proteinExistence type="inferred from homology"/>
<evidence type="ECO:0000313" key="23">
    <source>
        <dbReference type="Ensembl" id="ENSSSCP00015019474.1"/>
    </source>
</evidence>
<comment type="subcellular location">
    <subcellularLocation>
        <location evidence="1">Membrane</location>
        <topology evidence="1">Single-pass type II membrane protein</topology>
    </subcellularLocation>
</comment>
<dbReference type="Proteomes" id="UP000694726">
    <property type="component" value="Unplaced"/>
</dbReference>
<keyword evidence="13" id="KW-0472">Membrane</keyword>
<keyword evidence="8 18" id="KW-0378">Hydrolase</keyword>
<evidence type="ECO:0000256" key="8">
    <source>
        <dbReference type="ARBA" id="ARBA00022801"/>
    </source>
</evidence>
<dbReference type="GO" id="GO:0008270">
    <property type="term" value="F:zinc ion binding"/>
    <property type="evidence" value="ECO:0007669"/>
    <property type="project" value="UniProtKB-UniRule"/>
</dbReference>
<evidence type="ECO:0000256" key="19">
    <source>
        <dbReference type="SAM" id="MobiDB-lite"/>
    </source>
</evidence>
<evidence type="ECO:0000256" key="6">
    <source>
        <dbReference type="ARBA" id="ARBA00022692"/>
    </source>
</evidence>
<name>A0A8D0NPU2_PIG</name>
<evidence type="ECO:0000313" key="24">
    <source>
        <dbReference type="Proteomes" id="UP000694726"/>
    </source>
</evidence>
<dbReference type="Pfam" id="PF17900">
    <property type="entry name" value="Peptidase_M1_N"/>
    <property type="match status" value="1"/>
</dbReference>
<evidence type="ECO:0000256" key="4">
    <source>
        <dbReference type="ARBA" id="ARBA00022438"/>
    </source>
</evidence>
<dbReference type="Pfam" id="PF01433">
    <property type="entry name" value="Peptidase_M1"/>
    <property type="match status" value="2"/>
</dbReference>
<dbReference type="Gene3D" id="1.25.50.20">
    <property type="match status" value="1"/>
</dbReference>
<gene>
    <name evidence="23" type="primary">LVRN</name>
</gene>
<dbReference type="InterPro" id="IPR027268">
    <property type="entry name" value="Peptidase_M4/M1_CTD_sf"/>
</dbReference>
<dbReference type="InterPro" id="IPR001930">
    <property type="entry name" value="Peptidase_M1"/>
</dbReference>
<evidence type="ECO:0000256" key="13">
    <source>
        <dbReference type="ARBA" id="ARBA00023136"/>
    </source>
</evidence>
<dbReference type="Gene3D" id="1.10.390.10">
    <property type="entry name" value="Neutral Protease Domain 2"/>
    <property type="match status" value="2"/>
</dbReference>
<dbReference type="InterPro" id="IPR014782">
    <property type="entry name" value="Peptidase_M1_dom"/>
</dbReference>
<keyword evidence="4 18" id="KW-0031">Aminopeptidase</keyword>
<dbReference type="InterPro" id="IPR034016">
    <property type="entry name" value="M1_APN-typ"/>
</dbReference>
<dbReference type="FunFam" id="1.25.50.20:FF:000006">
    <property type="entry name" value="Aminopeptidase"/>
    <property type="match status" value="1"/>
</dbReference>
<dbReference type="FunFam" id="2.60.40.1910:FF:000005">
    <property type="entry name" value="Aminopeptidase"/>
    <property type="match status" value="1"/>
</dbReference>
<evidence type="ECO:0000256" key="9">
    <source>
        <dbReference type="ARBA" id="ARBA00022833"/>
    </source>
</evidence>
<feature type="compositionally biased region" description="Pro residues" evidence="19">
    <location>
        <begin position="64"/>
        <end position="74"/>
    </location>
</feature>
<dbReference type="PANTHER" id="PTHR11533:SF31">
    <property type="entry name" value="AMINOPEPTIDASE Q"/>
    <property type="match status" value="1"/>
</dbReference>
<evidence type="ECO:0000256" key="10">
    <source>
        <dbReference type="ARBA" id="ARBA00022968"/>
    </source>
</evidence>
<dbReference type="EC" id="3.4.11.-" evidence="18"/>
<feature type="binding site" evidence="16">
    <location>
        <position position="420"/>
    </location>
    <ligand>
        <name>Zn(2+)</name>
        <dbReference type="ChEBI" id="CHEBI:29105"/>
        <note>catalytic</note>
    </ligand>
</feature>
<dbReference type="PANTHER" id="PTHR11533">
    <property type="entry name" value="PROTEASE M1 ZINC METALLOPROTEASE"/>
    <property type="match status" value="1"/>
</dbReference>
<dbReference type="CDD" id="cd09601">
    <property type="entry name" value="M1_APN-Q_like"/>
    <property type="match status" value="1"/>
</dbReference>
<dbReference type="GO" id="GO:0008237">
    <property type="term" value="F:metallopeptidase activity"/>
    <property type="evidence" value="ECO:0007669"/>
    <property type="project" value="UniProtKB-KW"/>
</dbReference>
<feature type="domain" description="Peptidase M1 membrane alanine aminopeptidase" evidence="20">
    <location>
        <begin position="434"/>
        <end position="534"/>
    </location>
</feature>
<reference evidence="23" key="1">
    <citation type="submission" date="2025-08" db="UniProtKB">
        <authorList>
            <consortium name="Ensembl"/>
        </authorList>
    </citation>
    <scope>IDENTIFICATION</scope>
</reference>
<dbReference type="GO" id="GO:0016020">
    <property type="term" value="C:membrane"/>
    <property type="evidence" value="ECO:0007669"/>
    <property type="project" value="UniProtKB-SubCell"/>
</dbReference>
<feature type="site" description="Transition state stabilizer" evidence="17">
    <location>
        <position position="467"/>
    </location>
</feature>
<keyword evidence="14" id="KW-0325">Glycoprotein</keyword>
<accession>A0A8D0NPU2</accession>
<organism evidence="23 24">
    <name type="scientific">Sus scrofa</name>
    <name type="common">Pig</name>
    <dbReference type="NCBI Taxonomy" id="9823"/>
    <lineage>
        <taxon>Eukaryota</taxon>
        <taxon>Metazoa</taxon>
        <taxon>Chordata</taxon>
        <taxon>Craniata</taxon>
        <taxon>Vertebrata</taxon>
        <taxon>Euteleostomi</taxon>
        <taxon>Mammalia</taxon>
        <taxon>Eutheria</taxon>
        <taxon>Laurasiatheria</taxon>
        <taxon>Artiodactyla</taxon>
        <taxon>Suina</taxon>
        <taxon>Suidae</taxon>
        <taxon>Sus</taxon>
    </lineage>
</organism>
<evidence type="ECO:0000256" key="1">
    <source>
        <dbReference type="ARBA" id="ARBA00004606"/>
    </source>
</evidence>
<dbReference type="InterPro" id="IPR045357">
    <property type="entry name" value="Aminopeptidase_N-like_N"/>
</dbReference>
<dbReference type="GO" id="GO:0004177">
    <property type="term" value="F:aminopeptidase activity"/>
    <property type="evidence" value="ECO:0007669"/>
    <property type="project" value="UniProtKB-KW"/>
</dbReference>
<keyword evidence="6" id="KW-0812">Transmembrane</keyword>
<protein>
    <recommendedName>
        <fullName evidence="18">Aminopeptidase</fullName>
        <ecNumber evidence="18">3.4.11.-</ecNumber>
    </recommendedName>
</protein>
<dbReference type="AlphaFoldDB" id="A0A8D0NPU2"/>
<feature type="region of interest" description="Disordered" evidence="19">
    <location>
        <begin position="51"/>
        <end position="77"/>
    </location>
</feature>
<dbReference type="InterPro" id="IPR042097">
    <property type="entry name" value="Aminopeptidase_N-like_N_sf"/>
</dbReference>